<dbReference type="InterPro" id="IPR050144">
    <property type="entry name" value="AAE_transporter"/>
</dbReference>
<comment type="similarity">
    <text evidence="2">Belongs to the AAE transporter (TC 2.A.81) family.</text>
</comment>
<keyword evidence="6 8" id="KW-1133">Transmembrane helix</keyword>
<feature type="transmembrane region" description="Helical" evidence="8">
    <location>
        <begin position="117"/>
        <end position="135"/>
    </location>
</feature>
<feature type="transmembrane region" description="Helical" evidence="8">
    <location>
        <begin position="437"/>
        <end position="460"/>
    </location>
</feature>
<evidence type="ECO:0000256" key="5">
    <source>
        <dbReference type="ARBA" id="ARBA00022692"/>
    </source>
</evidence>
<feature type="transmembrane region" description="Helical" evidence="8">
    <location>
        <begin position="56"/>
        <end position="77"/>
    </location>
</feature>
<keyword evidence="5 8" id="KW-0812">Transmembrane</keyword>
<keyword evidence="3" id="KW-0813">Transport</keyword>
<evidence type="ECO:0000256" key="6">
    <source>
        <dbReference type="ARBA" id="ARBA00022989"/>
    </source>
</evidence>
<accession>A0ABS2TE21</accession>
<sequence>MADLLSTSPLLTIFIVVALGAALGSIPFGPLRLGAAGALFVGLLIGAIVPDVGANLGLLQSLGLALFVYMVGLSAGQTFFSDLKRQAPIMGWAGLILALTAGAAILLGRLVGLEGDMVAGIFAGSLTSTPALAAANDATGSGLPSVGYAIGYPVGVILAILIVAWIVGKDWPGAKDTGSLSGQDIVAVSVLVKTPMAVRSVVGFADQELRMSYLRRNGRTRVISPGEELMAGDEVLFVGNGPIVAEAVDQVGERIPEHLAHDRAQVDFRHFVVSNDKLAGRSIAELNLAARFGGVVTRVNRGDLEMLARDDLILELGDRALVVVPRESFDDVASFFGDSVRGVSTFSALSVGVGMALGLLVGMVEISLPGDMSFSLGSAAGPLVVGMILGALHRTGPIIWQVPQAANLTVRQLGLLIFLAAVGITAGPAFMDTAFTAQGLLSVLIAAVVVIASAGGLALAGRLSGLSAPRTAGVVAGMVGQPAILSYATGRRDDERIESGYAALFALCIIVKILLVNVIVSI</sequence>
<evidence type="ECO:0000256" key="2">
    <source>
        <dbReference type="ARBA" id="ARBA00009854"/>
    </source>
</evidence>
<evidence type="ECO:0000313" key="11">
    <source>
        <dbReference type="Proteomes" id="UP000705983"/>
    </source>
</evidence>
<reference evidence="11" key="1">
    <citation type="submission" date="2021-02" db="EMBL/GenBank/DDBJ databases">
        <title>Leucobacter sp. CX169.</title>
        <authorList>
            <person name="Cheng Y."/>
        </authorList>
    </citation>
    <scope>NUCLEOTIDE SEQUENCE [LARGE SCALE GENOMIC DNA]</scope>
    <source>
        <strain evidence="11">JY899</strain>
    </source>
</reference>
<evidence type="ECO:0000313" key="10">
    <source>
        <dbReference type="EMBL" id="MBM9432908.1"/>
    </source>
</evidence>
<keyword evidence="7 8" id="KW-0472">Membrane</keyword>
<dbReference type="InterPro" id="IPR036721">
    <property type="entry name" value="RCK_C_sf"/>
</dbReference>
<feature type="transmembrane region" description="Helical" evidence="8">
    <location>
        <begin position="413"/>
        <end position="431"/>
    </location>
</feature>
<feature type="transmembrane region" description="Helical" evidence="8">
    <location>
        <begin position="374"/>
        <end position="392"/>
    </location>
</feature>
<protein>
    <submittedName>
        <fullName evidence="10">Transporter</fullName>
    </submittedName>
</protein>
<gene>
    <name evidence="10" type="ORF">JVW63_04240</name>
</gene>
<dbReference type="Pfam" id="PF02080">
    <property type="entry name" value="TrkA_C"/>
    <property type="match status" value="1"/>
</dbReference>
<evidence type="ECO:0000256" key="3">
    <source>
        <dbReference type="ARBA" id="ARBA00022448"/>
    </source>
</evidence>
<dbReference type="PANTHER" id="PTHR30445">
    <property type="entry name" value="K(+)_H(+) ANTIPORTER SUBUNIT KHTT"/>
    <property type="match status" value="1"/>
</dbReference>
<feature type="transmembrane region" description="Helical" evidence="8">
    <location>
        <begin position="501"/>
        <end position="520"/>
    </location>
</feature>
<feature type="transmembrane region" description="Helical" evidence="8">
    <location>
        <begin position="89"/>
        <end position="110"/>
    </location>
</feature>
<evidence type="ECO:0000259" key="9">
    <source>
        <dbReference type="PROSITE" id="PS51202"/>
    </source>
</evidence>
<dbReference type="PROSITE" id="PS51202">
    <property type="entry name" value="RCK_C"/>
    <property type="match status" value="1"/>
</dbReference>
<dbReference type="InterPro" id="IPR006037">
    <property type="entry name" value="RCK_C"/>
</dbReference>
<proteinExistence type="inferred from homology"/>
<keyword evidence="4" id="KW-1003">Cell membrane</keyword>
<comment type="subcellular location">
    <subcellularLocation>
        <location evidence="1">Cell membrane</location>
        <topology evidence="1">Multi-pass membrane protein</topology>
    </subcellularLocation>
</comment>
<dbReference type="Gene3D" id="3.30.70.1450">
    <property type="entry name" value="Regulator of K+ conductance, C-terminal domain"/>
    <property type="match status" value="1"/>
</dbReference>
<dbReference type="InterPro" id="IPR006512">
    <property type="entry name" value="YidE_YbjL"/>
</dbReference>
<feature type="transmembrane region" description="Helical" evidence="8">
    <location>
        <begin position="30"/>
        <end position="49"/>
    </location>
</feature>
<organism evidence="10 11">
    <name type="scientific">Flaviflexus equikiangi</name>
    <dbReference type="NCBI Taxonomy" id="2758573"/>
    <lineage>
        <taxon>Bacteria</taxon>
        <taxon>Bacillati</taxon>
        <taxon>Actinomycetota</taxon>
        <taxon>Actinomycetes</taxon>
        <taxon>Actinomycetales</taxon>
        <taxon>Actinomycetaceae</taxon>
        <taxon>Flaviflexus</taxon>
    </lineage>
</organism>
<dbReference type="NCBIfam" id="TIGR01625">
    <property type="entry name" value="YidE_YbjL_dupl"/>
    <property type="match status" value="2"/>
</dbReference>
<keyword evidence="11" id="KW-1185">Reference proteome</keyword>
<evidence type="ECO:0000256" key="4">
    <source>
        <dbReference type="ARBA" id="ARBA00022475"/>
    </source>
</evidence>
<name>A0ABS2TE21_9ACTO</name>
<dbReference type="RefSeq" id="WP_187996290.1">
    <property type="nucleotide sequence ID" value="NZ_JACEXG010000002.1"/>
</dbReference>
<evidence type="ECO:0000256" key="8">
    <source>
        <dbReference type="SAM" id="Phobius"/>
    </source>
</evidence>
<feature type="domain" description="RCK C-terminal" evidence="9">
    <location>
        <begin position="254"/>
        <end position="338"/>
    </location>
</feature>
<evidence type="ECO:0000256" key="7">
    <source>
        <dbReference type="ARBA" id="ARBA00023136"/>
    </source>
</evidence>
<dbReference type="SUPFAM" id="SSF116726">
    <property type="entry name" value="TrkA C-terminal domain-like"/>
    <property type="match status" value="1"/>
</dbReference>
<dbReference type="Pfam" id="PF06826">
    <property type="entry name" value="Asp-Al_Ex"/>
    <property type="match status" value="2"/>
</dbReference>
<feature type="transmembrane region" description="Helical" evidence="8">
    <location>
        <begin position="147"/>
        <end position="167"/>
    </location>
</feature>
<dbReference type="Proteomes" id="UP000705983">
    <property type="component" value="Unassembled WGS sequence"/>
</dbReference>
<comment type="caution">
    <text evidence="10">The sequence shown here is derived from an EMBL/GenBank/DDBJ whole genome shotgun (WGS) entry which is preliminary data.</text>
</comment>
<feature type="transmembrane region" description="Helical" evidence="8">
    <location>
        <begin position="346"/>
        <end position="368"/>
    </location>
</feature>
<dbReference type="EMBL" id="JAFFJS010000002">
    <property type="protein sequence ID" value="MBM9432908.1"/>
    <property type="molecule type" value="Genomic_DNA"/>
</dbReference>
<evidence type="ECO:0000256" key="1">
    <source>
        <dbReference type="ARBA" id="ARBA00004651"/>
    </source>
</evidence>
<dbReference type="PANTHER" id="PTHR30445:SF3">
    <property type="entry name" value="TRANSPORT PROTEIN YIDE-RELATED"/>
    <property type="match status" value="1"/>
</dbReference>